<organism evidence="5 6">
    <name type="scientific">Acidiphilium iwatense</name>
    <dbReference type="NCBI Taxonomy" id="768198"/>
    <lineage>
        <taxon>Bacteria</taxon>
        <taxon>Pseudomonadati</taxon>
        <taxon>Pseudomonadota</taxon>
        <taxon>Alphaproteobacteria</taxon>
        <taxon>Acetobacterales</taxon>
        <taxon>Acidocellaceae</taxon>
        <taxon>Acidiphilium</taxon>
    </lineage>
</organism>
<feature type="domain" description="HTH araC/xylS-type" evidence="4">
    <location>
        <begin position="2"/>
        <end position="98"/>
    </location>
</feature>
<dbReference type="InterPro" id="IPR009057">
    <property type="entry name" value="Homeodomain-like_sf"/>
</dbReference>
<evidence type="ECO:0000313" key="5">
    <source>
        <dbReference type="EMBL" id="MCF3947320.1"/>
    </source>
</evidence>
<dbReference type="InterPro" id="IPR050204">
    <property type="entry name" value="AraC_XylS_family_regulators"/>
</dbReference>
<dbReference type="SUPFAM" id="SSF53155">
    <property type="entry name" value="Methylated DNA-protein cysteine methyltransferase domain"/>
    <property type="match status" value="1"/>
</dbReference>
<reference evidence="5 6" key="1">
    <citation type="submission" date="2022-01" db="EMBL/GenBank/DDBJ databases">
        <authorList>
            <person name="Won M."/>
            <person name="Kim S.-J."/>
            <person name="Kwon S.-W."/>
        </authorList>
    </citation>
    <scope>NUCLEOTIDE SEQUENCE [LARGE SCALE GENOMIC DNA]</scope>
    <source>
        <strain evidence="5 6">KCTC 23505</strain>
    </source>
</reference>
<dbReference type="SMART" id="SM00342">
    <property type="entry name" value="HTH_ARAC"/>
    <property type="match status" value="1"/>
</dbReference>
<name>A0ABS9DZX4_9PROT</name>
<keyword evidence="3" id="KW-0804">Transcription</keyword>
<proteinExistence type="predicted"/>
<keyword evidence="1" id="KW-0805">Transcription regulation</keyword>
<dbReference type="Pfam" id="PF12833">
    <property type="entry name" value="HTH_18"/>
    <property type="match status" value="1"/>
</dbReference>
<dbReference type="InterPro" id="IPR036631">
    <property type="entry name" value="MGMT_N_sf"/>
</dbReference>
<evidence type="ECO:0000259" key="4">
    <source>
        <dbReference type="PROSITE" id="PS01124"/>
    </source>
</evidence>
<evidence type="ECO:0000256" key="1">
    <source>
        <dbReference type="ARBA" id="ARBA00023015"/>
    </source>
</evidence>
<protein>
    <submittedName>
        <fullName evidence="5">Helix-turn-helix domain-containing protein</fullName>
    </submittedName>
</protein>
<comment type="caution">
    <text evidence="5">The sequence shown here is derived from an EMBL/GenBank/DDBJ whole genome shotgun (WGS) entry which is preliminary data.</text>
</comment>
<keyword evidence="6" id="KW-1185">Reference proteome</keyword>
<dbReference type="PANTHER" id="PTHR46796">
    <property type="entry name" value="HTH-TYPE TRANSCRIPTIONAL ACTIVATOR RHAS-RELATED"/>
    <property type="match status" value="1"/>
</dbReference>
<dbReference type="SUPFAM" id="SSF46689">
    <property type="entry name" value="Homeodomain-like"/>
    <property type="match status" value="1"/>
</dbReference>
<dbReference type="RefSeq" id="WP_235704579.1">
    <property type="nucleotide sequence ID" value="NZ_JAKGBZ010000021.1"/>
</dbReference>
<evidence type="ECO:0000313" key="6">
    <source>
        <dbReference type="Proteomes" id="UP001521209"/>
    </source>
</evidence>
<dbReference type="InterPro" id="IPR018060">
    <property type="entry name" value="HTH_AraC"/>
</dbReference>
<dbReference type="Gene3D" id="3.30.160.70">
    <property type="entry name" value="Methylated DNA-protein cysteine methyltransferase domain"/>
    <property type="match status" value="1"/>
</dbReference>
<dbReference type="PROSITE" id="PS01124">
    <property type="entry name" value="HTH_ARAC_FAMILY_2"/>
    <property type="match status" value="1"/>
</dbReference>
<accession>A0ABS9DZX4</accession>
<dbReference type="Proteomes" id="UP001521209">
    <property type="component" value="Unassembled WGS sequence"/>
</dbReference>
<sequence>MARACKLIETAEEALSLSELACAVGCSPHHFHRLFRRITGVTPKGYADAHLQNRVQAALTKGVSVAETLYDAGFNSSRRFYDTTDAILGMTPPAYRAGGAGEIIHHATGQSSLGCVLARHAASTRGICAILLGDEPDALIKDLAARFPRAEHRPGDAGFAQIVADVVRLVDDPADETVPVLQPAWFTISWLSTQHKPPSSRHVHLLAYRSLSSRNSPAGRYSR</sequence>
<evidence type="ECO:0000256" key="2">
    <source>
        <dbReference type="ARBA" id="ARBA00023125"/>
    </source>
</evidence>
<dbReference type="Gene3D" id="1.10.10.60">
    <property type="entry name" value="Homeodomain-like"/>
    <property type="match status" value="1"/>
</dbReference>
<dbReference type="EMBL" id="JAKGBZ010000021">
    <property type="protein sequence ID" value="MCF3947320.1"/>
    <property type="molecule type" value="Genomic_DNA"/>
</dbReference>
<keyword evidence="2" id="KW-0238">DNA-binding</keyword>
<evidence type="ECO:0000256" key="3">
    <source>
        <dbReference type="ARBA" id="ARBA00023163"/>
    </source>
</evidence>
<gene>
    <name evidence="5" type="ORF">L2A60_11600</name>
</gene>